<dbReference type="RefSeq" id="WP_102242085.1">
    <property type="nucleotide sequence ID" value="NZ_CP025704.1"/>
</dbReference>
<sequence>MKVKISEETQRMLMLLKLDAKRLFERIKFRSPEYMYEFSLKRTRDHFPAVFNNRYDSTSIKELMLCGEEVLVGLDLFYSKVDEMRWYLNHTQDMPNRVEDKVHAYVRELEKHFETLNLYIDVEMGLIKEQAEHETDN</sequence>
<organism evidence="1 2">
    <name type="scientific">Bacteriovorax stolpii</name>
    <name type="common">Bdellovibrio stolpii</name>
    <dbReference type="NCBI Taxonomy" id="960"/>
    <lineage>
        <taxon>Bacteria</taxon>
        <taxon>Pseudomonadati</taxon>
        <taxon>Bdellovibrionota</taxon>
        <taxon>Bacteriovoracia</taxon>
        <taxon>Bacteriovoracales</taxon>
        <taxon>Bacteriovoracaceae</taxon>
        <taxon>Bacteriovorax</taxon>
    </lineage>
</organism>
<dbReference type="EMBL" id="CP025704">
    <property type="protein sequence ID" value="AUN96790.1"/>
    <property type="molecule type" value="Genomic_DNA"/>
</dbReference>
<accession>A0A2K9NMQ7</accession>
<dbReference type="AlphaFoldDB" id="A0A2K9NMQ7"/>
<dbReference type="KEGG" id="bsto:C0V70_01455"/>
<dbReference type="OrthoDB" id="5294070at2"/>
<protein>
    <submittedName>
        <fullName evidence="1">Uncharacterized protein</fullName>
    </submittedName>
</protein>
<evidence type="ECO:0000313" key="1">
    <source>
        <dbReference type="EMBL" id="AUN96790.1"/>
    </source>
</evidence>
<dbReference type="Proteomes" id="UP000235584">
    <property type="component" value="Chromosome"/>
</dbReference>
<keyword evidence="2" id="KW-1185">Reference proteome</keyword>
<gene>
    <name evidence="1" type="ORF">C0V70_01455</name>
</gene>
<evidence type="ECO:0000313" key="2">
    <source>
        <dbReference type="Proteomes" id="UP000235584"/>
    </source>
</evidence>
<proteinExistence type="predicted"/>
<reference evidence="1 2" key="1">
    <citation type="submission" date="2018-01" db="EMBL/GenBank/DDBJ databases">
        <title>Complete genome sequence of Bacteriovorax stolpii DSM12778.</title>
        <authorList>
            <person name="Tang B."/>
            <person name="Chang J."/>
        </authorList>
    </citation>
    <scope>NUCLEOTIDE SEQUENCE [LARGE SCALE GENOMIC DNA]</scope>
    <source>
        <strain evidence="1 2">DSM 12778</strain>
    </source>
</reference>
<name>A0A2K9NMQ7_BACTC</name>